<keyword evidence="2" id="KW-1185">Reference proteome</keyword>
<dbReference type="RefSeq" id="WP_073070661.1">
    <property type="nucleotide sequence ID" value="NZ_MPPI01000008.1"/>
</dbReference>
<gene>
    <name evidence="1" type="ORF">C7B65_05945</name>
</gene>
<proteinExistence type="predicted"/>
<dbReference type="Proteomes" id="UP000238634">
    <property type="component" value="Unassembled WGS sequence"/>
</dbReference>
<comment type="caution">
    <text evidence="1">The sequence shown here is derived from an EMBL/GenBank/DDBJ whole genome shotgun (WGS) entry which is preliminary data.</text>
</comment>
<dbReference type="AlphaFoldDB" id="A0A2T1DKE5"/>
<name>A0A2T1DKE5_9CYAN</name>
<reference evidence="1 2" key="2">
    <citation type="submission" date="2018-03" db="EMBL/GenBank/DDBJ databases">
        <title>The ancient ancestry and fast evolution of plastids.</title>
        <authorList>
            <person name="Moore K.R."/>
            <person name="Magnabosco C."/>
            <person name="Momper L."/>
            <person name="Gold D.A."/>
            <person name="Bosak T."/>
            <person name="Fournier G.P."/>
        </authorList>
    </citation>
    <scope>NUCLEOTIDE SEQUENCE [LARGE SCALE GENOMIC DNA]</scope>
    <source>
        <strain evidence="1 2">ULC007</strain>
    </source>
</reference>
<sequence length="209" mass="22204">MHKLNDRRLPVRILAGMTIATIGLELPVLAVPTAPMLVAQVACVVSKTTPVFRTANPSDSEVLPRRPLTVGTAVALVEPLPSVPPVRVQINPNGFVDFAALNCGKPPTPPPTTKTSVCRTVRNTVTSIAVRREPRRGSQAIAAVGANQRVYITQNGGVTTSIRDASGEVWVEVDLQRTFGKNFGIAPSFGWLSNTEPSDSRSTLVNGCG</sequence>
<organism evidence="1 2">
    <name type="scientific">Phormidesmis priestleyi ULC007</name>
    <dbReference type="NCBI Taxonomy" id="1920490"/>
    <lineage>
        <taxon>Bacteria</taxon>
        <taxon>Bacillati</taxon>
        <taxon>Cyanobacteriota</taxon>
        <taxon>Cyanophyceae</taxon>
        <taxon>Leptolyngbyales</taxon>
        <taxon>Leptolyngbyaceae</taxon>
        <taxon>Phormidesmis</taxon>
    </lineage>
</organism>
<dbReference type="OrthoDB" id="483595at2"/>
<evidence type="ECO:0000313" key="1">
    <source>
        <dbReference type="EMBL" id="PSB20946.1"/>
    </source>
</evidence>
<evidence type="ECO:0000313" key="2">
    <source>
        <dbReference type="Proteomes" id="UP000238634"/>
    </source>
</evidence>
<reference evidence="1 2" key="1">
    <citation type="submission" date="2018-02" db="EMBL/GenBank/DDBJ databases">
        <authorList>
            <person name="Cohen D.B."/>
            <person name="Kent A.D."/>
        </authorList>
    </citation>
    <scope>NUCLEOTIDE SEQUENCE [LARGE SCALE GENOMIC DNA]</scope>
    <source>
        <strain evidence="1 2">ULC007</strain>
    </source>
</reference>
<accession>A0A2T1DKE5</accession>
<protein>
    <submittedName>
        <fullName evidence="1">Uncharacterized protein</fullName>
    </submittedName>
</protein>
<dbReference type="EMBL" id="PVWG01000004">
    <property type="protein sequence ID" value="PSB20946.1"/>
    <property type="molecule type" value="Genomic_DNA"/>
</dbReference>